<reference evidence="2" key="2">
    <citation type="journal article" date="2018" name="Environ. Microbiol.">
        <title>Bloom of a denitrifying methanotroph, 'Candidatus Methylomirabilis limnetica', in a deep stratified lake.</title>
        <authorList>
            <person name="Graf J.S."/>
            <person name="Mayr M.J."/>
            <person name="Marchant H.K."/>
            <person name="Tienken D."/>
            <person name="Hach P.F."/>
            <person name="Brand A."/>
            <person name="Schubert C.J."/>
            <person name="Kuypers M.M."/>
            <person name="Milucka J."/>
        </authorList>
    </citation>
    <scope>NUCLEOTIDE SEQUENCE [LARGE SCALE GENOMIC DNA]</scope>
    <source>
        <strain evidence="2">Zug</strain>
    </source>
</reference>
<sequence length="94" mass="10794">MTIQTEHHYIMRDNGILSGEPIIMGTRTPVRAIVELWRLGVNPEEIPLHLPHLTLAQVFDALSYYADHREEIQQCIERNKVPDDLTHPAVRTDG</sequence>
<dbReference type="SUPFAM" id="SSF46689">
    <property type="entry name" value="Homeodomain-like"/>
    <property type="match status" value="1"/>
</dbReference>
<name>A0A2T4U094_9BACT</name>
<dbReference type="PANTHER" id="PTHR34849:SF1">
    <property type="entry name" value="SLR0770 PROTEIN"/>
    <property type="match status" value="1"/>
</dbReference>
<evidence type="ECO:0000313" key="2">
    <source>
        <dbReference type="Proteomes" id="UP000241436"/>
    </source>
</evidence>
<dbReference type="AlphaFoldDB" id="A0A2T4U094"/>
<dbReference type="PANTHER" id="PTHR34849">
    <property type="entry name" value="SSL5025 PROTEIN"/>
    <property type="match status" value="1"/>
</dbReference>
<dbReference type="Pfam" id="PF04255">
    <property type="entry name" value="DUF433"/>
    <property type="match status" value="1"/>
</dbReference>
<evidence type="ECO:0008006" key="3">
    <source>
        <dbReference type="Google" id="ProtNLM"/>
    </source>
</evidence>
<dbReference type="InterPro" id="IPR009057">
    <property type="entry name" value="Homeodomain-like_sf"/>
</dbReference>
<proteinExistence type="predicted"/>
<dbReference type="InterPro" id="IPR036388">
    <property type="entry name" value="WH-like_DNA-bd_sf"/>
</dbReference>
<keyword evidence="2" id="KW-1185">Reference proteome</keyword>
<dbReference type="Proteomes" id="UP000241436">
    <property type="component" value="Unassembled WGS sequence"/>
</dbReference>
<organism evidence="1 2">
    <name type="scientific">Candidatus Methylomirabilis limnetica</name>
    <dbReference type="NCBI Taxonomy" id="2033718"/>
    <lineage>
        <taxon>Bacteria</taxon>
        <taxon>Candidatus Methylomirabilota</taxon>
        <taxon>Candidatus Methylomirabilia</taxon>
        <taxon>Candidatus Methylomirabilales</taxon>
        <taxon>Candidatus Methylomirabilaceae</taxon>
        <taxon>Candidatus Methylomirabilis</taxon>
    </lineage>
</organism>
<evidence type="ECO:0000313" key="1">
    <source>
        <dbReference type="EMBL" id="PTL36761.1"/>
    </source>
</evidence>
<dbReference type="OrthoDB" id="427790at2"/>
<dbReference type="EMBL" id="NVQC01000013">
    <property type="protein sequence ID" value="PTL36761.1"/>
    <property type="molecule type" value="Genomic_DNA"/>
</dbReference>
<dbReference type="Gene3D" id="1.10.10.10">
    <property type="entry name" value="Winged helix-like DNA-binding domain superfamily/Winged helix DNA-binding domain"/>
    <property type="match status" value="1"/>
</dbReference>
<gene>
    <name evidence="1" type="ORF">CLG94_03205</name>
</gene>
<dbReference type="RefSeq" id="WP_107561514.1">
    <property type="nucleotide sequence ID" value="NZ_NVQC01000013.1"/>
</dbReference>
<dbReference type="InterPro" id="IPR007367">
    <property type="entry name" value="DUF433"/>
</dbReference>
<reference evidence="1 2" key="1">
    <citation type="submission" date="2017-09" db="EMBL/GenBank/DDBJ databases">
        <title>Bloom of a denitrifying methanotroph, Candidatus Methylomirabilis limnetica, in a deep stratified lake.</title>
        <authorList>
            <person name="Graf J.S."/>
            <person name="Marchant H.K."/>
            <person name="Tienken D."/>
            <person name="Hach P.F."/>
            <person name="Brand A."/>
            <person name="Schubert C.J."/>
            <person name="Kuypers M.M."/>
            <person name="Milucka J."/>
        </authorList>
    </citation>
    <scope>NUCLEOTIDE SEQUENCE [LARGE SCALE GENOMIC DNA]</scope>
    <source>
        <strain evidence="1 2">Zug</strain>
    </source>
</reference>
<comment type="caution">
    <text evidence="1">The sequence shown here is derived from an EMBL/GenBank/DDBJ whole genome shotgun (WGS) entry which is preliminary data.</text>
</comment>
<protein>
    <recommendedName>
        <fullName evidence="3">DUF433 domain-containing protein</fullName>
    </recommendedName>
</protein>
<accession>A0A2T4U094</accession>